<proteinExistence type="inferred from homology"/>
<dbReference type="NCBIfam" id="NF000592">
    <property type="entry name" value="PRK00013.1"/>
    <property type="match status" value="1"/>
</dbReference>
<dbReference type="GO" id="GO:0005524">
    <property type="term" value="F:ATP binding"/>
    <property type="evidence" value="ECO:0007669"/>
    <property type="project" value="InterPro"/>
</dbReference>
<dbReference type="PRINTS" id="PR00298">
    <property type="entry name" value="CHAPERONIN60"/>
</dbReference>
<dbReference type="PANTHER" id="PTHR45633">
    <property type="entry name" value="60 KDA HEAT SHOCK PROTEIN, MITOCHONDRIAL"/>
    <property type="match status" value="1"/>
</dbReference>
<dbReference type="Gene3D" id="3.50.7.10">
    <property type="entry name" value="GroEL"/>
    <property type="match status" value="1"/>
</dbReference>
<dbReference type="InterPro" id="IPR027409">
    <property type="entry name" value="GroEL-like_apical_dom_sf"/>
</dbReference>
<protein>
    <submittedName>
        <fullName evidence="3">Chaperonin GroEL</fullName>
    </submittedName>
</protein>
<dbReference type="SUPFAM" id="SSF48592">
    <property type="entry name" value="GroEL equatorial domain-like"/>
    <property type="match status" value="1"/>
</dbReference>
<organism evidence="3">
    <name type="scientific">uncultured virus</name>
    <dbReference type="NCBI Taxonomy" id="340016"/>
    <lineage>
        <taxon>Viruses</taxon>
        <taxon>environmental samples</taxon>
    </lineage>
</organism>
<dbReference type="Gene3D" id="3.30.260.10">
    <property type="entry name" value="TCP-1-like chaperonin intermediate domain"/>
    <property type="match status" value="1"/>
</dbReference>
<name>A0A240F7B4_9VIRU</name>
<dbReference type="Pfam" id="PF00118">
    <property type="entry name" value="Cpn60_TCP1"/>
    <property type="match status" value="1"/>
</dbReference>
<evidence type="ECO:0000256" key="2">
    <source>
        <dbReference type="ARBA" id="ARBA00023186"/>
    </source>
</evidence>
<keyword evidence="2" id="KW-0143">Chaperone</keyword>
<dbReference type="GO" id="GO:0140662">
    <property type="term" value="F:ATP-dependent protein folding chaperone"/>
    <property type="evidence" value="ECO:0007669"/>
    <property type="project" value="InterPro"/>
</dbReference>
<dbReference type="InterPro" id="IPR027413">
    <property type="entry name" value="GROEL-like_equatorial_sf"/>
</dbReference>
<comment type="similarity">
    <text evidence="1">Belongs to the chaperonin (HSP60) family.</text>
</comment>
<dbReference type="InterPro" id="IPR027410">
    <property type="entry name" value="TCP-1-like_intermed_sf"/>
</dbReference>
<reference evidence="3" key="1">
    <citation type="journal article" date="2017" name="ISME J.">
        <title>Novel chaperonins are prevalent in the virioplankton and demonstrate links to viral biology and ecology.</title>
        <authorList>
            <person name="Marine R.L."/>
            <person name="Nasko D.J."/>
            <person name="Wray J."/>
            <person name="Polson S.W."/>
            <person name="Wommack K.E."/>
        </authorList>
    </citation>
    <scope>NUCLEOTIDE SEQUENCE</scope>
</reference>
<dbReference type="NCBIfam" id="NF009487">
    <property type="entry name" value="PRK12849.1"/>
    <property type="match status" value="1"/>
</dbReference>
<gene>
    <name evidence="3" type="primary">GroEL</name>
</gene>
<evidence type="ECO:0000256" key="1">
    <source>
        <dbReference type="ARBA" id="ARBA00006607"/>
    </source>
</evidence>
<dbReference type="SUPFAM" id="SSF52029">
    <property type="entry name" value="GroEL apical domain-like"/>
    <property type="match status" value="1"/>
</dbReference>
<dbReference type="Gene3D" id="1.10.560.10">
    <property type="entry name" value="GroEL-like equatorial domain"/>
    <property type="match status" value="1"/>
</dbReference>
<dbReference type="InterPro" id="IPR002423">
    <property type="entry name" value="Cpn60/GroEL/TCP-1"/>
</dbReference>
<dbReference type="InterPro" id="IPR001844">
    <property type="entry name" value="Cpn60/GroEL"/>
</dbReference>
<dbReference type="FunFam" id="3.50.7.10:FF:000001">
    <property type="entry name" value="60 kDa chaperonin"/>
    <property type="match status" value="1"/>
</dbReference>
<evidence type="ECO:0000313" key="3">
    <source>
        <dbReference type="EMBL" id="AQM32685.1"/>
    </source>
</evidence>
<dbReference type="EMBL" id="KU595519">
    <property type="protein sequence ID" value="AQM32685.1"/>
    <property type="molecule type" value="Genomic_DNA"/>
</dbReference>
<dbReference type="SUPFAM" id="SSF54849">
    <property type="entry name" value="GroEL-intermediate domain like"/>
    <property type="match status" value="2"/>
</dbReference>
<accession>A0A240F7B4</accession>
<sequence>MSDAIVKNLNFGTEARDQVFKGIEKLTKAVSSTLGASGRCVMLEDNTGKPIITKDGVTVADSIILLDPVENMGATLLKEAARKTVKEAGDGTTTATVLAHSILSEAYKVADKTNSRELKDGINKAVKNVVKFLQLSSVDVKGDMIDQIATISTNNDAKLGKVIADAFRAVDNTGVVMMETASDGKTYVEVVDGVQYEKGLKNSHFITNKANKTAELEKPLVLLLESPVDTIRQIQSVLEYVIKNNKPLLIIGDLEQGVLSALAMNKMKGAIKVNVIDAPTYGINKQQMLQDLSLLTGATIIKRRLGDDMDMIQPHHLGVCVKSVTSHQDTILQVEEPSEEVLDVINKLKEKLLEEKNPNKVIKLEKRLAMLSAKIAIVKVGANSEIELKEKTDRVEDAICATKAAIKEGIVPGGGIALLNAATNLKAKSIGETVLLEAIKAPYKTILENAGVERVQTPTRKGQGYNVVTGKMVNMTKSGIIDPLLVTKSALQNAASVATTILSTDCVINNLRVDESNR</sequence>
<dbReference type="GO" id="GO:0042026">
    <property type="term" value="P:protein refolding"/>
    <property type="evidence" value="ECO:0007669"/>
    <property type="project" value="InterPro"/>
</dbReference>